<comment type="subcellular location">
    <subcellularLocation>
        <location evidence="5">Cell membrane</location>
        <topology evidence="5">Multi-pass membrane protein</topology>
    </subcellularLocation>
    <subcellularLocation>
        <location evidence="1">Membrane</location>
        <topology evidence="1">Multi-pass membrane protein</topology>
    </subcellularLocation>
</comment>
<dbReference type="AlphaFoldDB" id="A0A917EZC4"/>
<evidence type="ECO:0000259" key="6">
    <source>
        <dbReference type="PROSITE" id="PS50928"/>
    </source>
</evidence>
<evidence type="ECO:0000256" key="5">
    <source>
        <dbReference type="RuleBase" id="RU363032"/>
    </source>
</evidence>
<feature type="transmembrane region" description="Helical" evidence="5">
    <location>
        <begin position="28"/>
        <end position="53"/>
    </location>
</feature>
<feature type="transmembrane region" description="Helical" evidence="5">
    <location>
        <begin position="201"/>
        <end position="225"/>
    </location>
</feature>
<comment type="caution">
    <text evidence="7">The sequence shown here is derived from an EMBL/GenBank/DDBJ whole genome shotgun (WGS) entry which is preliminary data.</text>
</comment>
<dbReference type="RefSeq" id="WP_188777674.1">
    <property type="nucleotide sequence ID" value="NZ_BMKQ01000001.1"/>
</dbReference>
<dbReference type="InterPro" id="IPR000515">
    <property type="entry name" value="MetI-like"/>
</dbReference>
<dbReference type="GO" id="GO:0005886">
    <property type="term" value="C:plasma membrane"/>
    <property type="evidence" value="ECO:0007669"/>
    <property type="project" value="UniProtKB-SubCell"/>
</dbReference>
<dbReference type="PANTHER" id="PTHR43632">
    <property type="entry name" value="PERMEASE COMPONENT OF TUNGSTATE ABC TRANSPORTER"/>
    <property type="match status" value="1"/>
</dbReference>
<gene>
    <name evidence="7" type="ORF">GCM10011519_03450</name>
</gene>
<dbReference type="GO" id="GO:0055085">
    <property type="term" value="P:transmembrane transport"/>
    <property type="evidence" value="ECO:0007669"/>
    <property type="project" value="InterPro"/>
</dbReference>
<keyword evidence="8" id="KW-1185">Reference proteome</keyword>
<keyword evidence="5" id="KW-0813">Transport</keyword>
<feature type="transmembrane region" description="Helical" evidence="5">
    <location>
        <begin position="104"/>
        <end position="123"/>
    </location>
</feature>
<dbReference type="CDD" id="cd06261">
    <property type="entry name" value="TM_PBP2"/>
    <property type="match status" value="1"/>
</dbReference>
<dbReference type="SUPFAM" id="SSF161098">
    <property type="entry name" value="MetI-like"/>
    <property type="match status" value="1"/>
</dbReference>
<name>A0A917EZC4_9ACTN</name>
<evidence type="ECO:0000256" key="1">
    <source>
        <dbReference type="ARBA" id="ARBA00004141"/>
    </source>
</evidence>
<keyword evidence="4 5" id="KW-0472">Membrane</keyword>
<keyword evidence="2 5" id="KW-0812">Transmembrane</keyword>
<dbReference type="Gene3D" id="1.10.3720.10">
    <property type="entry name" value="MetI-like"/>
    <property type="match status" value="1"/>
</dbReference>
<evidence type="ECO:0000313" key="7">
    <source>
        <dbReference type="EMBL" id="GGF33302.1"/>
    </source>
</evidence>
<evidence type="ECO:0000313" key="8">
    <source>
        <dbReference type="Proteomes" id="UP000649179"/>
    </source>
</evidence>
<dbReference type="EMBL" id="BMKQ01000001">
    <property type="protein sequence ID" value="GGF33302.1"/>
    <property type="molecule type" value="Genomic_DNA"/>
</dbReference>
<comment type="similarity">
    <text evidence="5">Belongs to the binding-protein-dependent transport system permease family.</text>
</comment>
<feature type="domain" description="ABC transmembrane type-1" evidence="6">
    <location>
        <begin position="26"/>
        <end position="222"/>
    </location>
</feature>
<feature type="transmembrane region" description="Helical" evidence="5">
    <location>
        <begin position="60"/>
        <end position="84"/>
    </location>
</feature>
<dbReference type="PROSITE" id="PS50928">
    <property type="entry name" value="ABC_TM1"/>
    <property type="match status" value="1"/>
</dbReference>
<dbReference type="Proteomes" id="UP000649179">
    <property type="component" value="Unassembled WGS sequence"/>
</dbReference>
<feature type="transmembrane region" description="Helical" evidence="5">
    <location>
        <begin position="154"/>
        <end position="181"/>
    </location>
</feature>
<keyword evidence="3 5" id="KW-1133">Transmembrane helix</keyword>
<protein>
    <submittedName>
        <fullName evidence="7">Tungstate ABC transporter permease</fullName>
    </submittedName>
</protein>
<reference evidence="7" key="2">
    <citation type="submission" date="2020-09" db="EMBL/GenBank/DDBJ databases">
        <authorList>
            <person name="Sun Q."/>
            <person name="Zhou Y."/>
        </authorList>
    </citation>
    <scope>NUCLEOTIDE SEQUENCE</scope>
    <source>
        <strain evidence="7">CGMCC 1.16067</strain>
    </source>
</reference>
<organism evidence="7 8">
    <name type="scientific">Marmoricola endophyticus</name>
    <dbReference type="NCBI Taxonomy" id="2040280"/>
    <lineage>
        <taxon>Bacteria</taxon>
        <taxon>Bacillati</taxon>
        <taxon>Actinomycetota</taxon>
        <taxon>Actinomycetes</taxon>
        <taxon>Propionibacteriales</taxon>
        <taxon>Nocardioidaceae</taxon>
        <taxon>Marmoricola</taxon>
    </lineage>
</organism>
<dbReference type="InterPro" id="IPR035906">
    <property type="entry name" value="MetI-like_sf"/>
</dbReference>
<evidence type="ECO:0000256" key="2">
    <source>
        <dbReference type="ARBA" id="ARBA00022692"/>
    </source>
</evidence>
<evidence type="ECO:0000256" key="4">
    <source>
        <dbReference type="ARBA" id="ARBA00023136"/>
    </source>
</evidence>
<evidence type="ECO:0000256" key="3">
    <source>
        <dbReference type="ARBA" id="ARBA00022989"/>
    </source>
</evidence>
<dbReference type="Pfam" id="PF00528">
    <property type="entry name" value="BPD_transp_1"/>
    <property type="match status" value="1"/>
</dbReference>
<dbReference type="InterPro" id="IPR049783">
    <property type="entry name" value="ABC_perm_TupB-like"/>
</dbReference>
<reference evidence="7" key="1">
    <citation type="journal article" date="2014" name="Int. J. Syst. Evol. Microbiol.">
        <title>Complete genome sequence of Corynebacterium casei LMG S-19264T (=DSM 44701T), isolated from a smear-ripened cheese.</title>
        <authorList>
            <consortium name="US DOE Joint Genome Institute (JGI-PGF)"/>
            <person name="Walter F."/>
            <person name="Albersmeier A."/>
            <person name="Kalinowski J."/>
            <person name="Ruckert C."/>
        </authorList>
    </citation>
    <scope>NUCLEOTIDE SEQUENCE</scope>
    <source>
        <strain evidence="7">CGMCC 1.16067</strain>
    </source>
</reference>
<dbReference type="PANTHER" id="PTHR43632:SF1">
    <property type="entry name" value="PERMEASE COMPONENT OF TUNGSTATE ABC TRANSPORTER"/>
    <property type="match status" value="1"/>
</dbReference>
<sequence>MSFFLEGLRQAWQEITTPGSGIWQVVRVTLQVAGVSTLAGLVIGLPIGVALGIGRFRGRGALLVLANAGLGLPPVLVGVVLTLLFFPEAPLGFLRLGFSLKGVYVAQTVLAVPVVVALTASAIRDLPVGLLDQGRAFGASRLALGVLAVREARIGILAATIAAIGGGLSEVGAVVLVGGNVVGYDQTLASAALQRVGAGDYAGAMAVGILLLALILLVVAALTWLQYAGRRGPRATVRAS</sequence>
<proteinExistence type="inferred from homology"/>
<dbReference type="NCBIfam" id="NF038017">
    <property type="entry name" value="ABC_perm1"/>
    <property type="match status" value="1"/>
</dbReference>
<accession>A0A917EZC4</accession>